<sequence length="128" mass="14518">MLTPKRPQPQLFAAAFAHDEALTPLRAGLSGTPGPKDRREERLSGILYSILSYDIRLSMTRDKKALWTEKHFTLSAELVDVMLHFSVLIIFFSSSSHICRRVKKNFNSTATYPWTPTLMMDSNTDATI</sequence>
<reference evidence="1 2" key="1">
    <citation type="submission" date="2018-07" db="EMBL/GenBank/DDBJ databases">
        <title>A high quality draft genome assembly of the barn swallow (H. rustica rustica).</title>
        <authorList>
            <person name="Formenti G."/>
            <person name="Chiara M."/>
            <person name="Poveda L."/>
            <person name="Francoijs K.-J."/>
            <person name="Bonisoli-Alquati A."/>
            <person name="Canova L."/>
            <person name="Gianfranceschi L."/>
            <person name="Horner D.S."/>
            <person name="Saino N."/>
        </authorList>
    </citation>
    <scope>NUCLEOTIDE SEQUENCE [LARGE SCALE GENOMIC DNA]</scope>
    <source>
        <strain evidence="1">Chelidonia</strain>
        <tissue evidence="1">Blood</tissue>
    </source>
</reference>
<dbReference type="EMBL" id="QRBI01000209">
    <property type="protein sequence ID" value="RMB93269.1"/>
    <property type="molecule type" value="Genomic_DNA"/>
</dbReference>
<comment type="caution">
    <text evidence="1">The sequence shown here is derived from an EMBL/GenBank/DDBJ whole genome shotgun (WGS) entry which is preliminary data.</text>
</comment>
<dbReference type="Proteomes" id="UP000269221">
    <property type="component" value="Unassembled WGS sequence"/>
</dbReference>
<dbReference type="AlphaFoldDB" id="A0A3M0J379"/>
<accession>A0A3M0J379</accession>
<evidence type="ECO:0000313" key="2">
    <source>
        <dbReference type="Proteomes" id="UP000269221"/>
    </source>
</evidence>
<proteinExistence type="predicted"/>
<gene>
    <name evidence="1" type="ORF">DUI87_29963</name>
</gene>
<evidence type="ECO:0000313" key="1">
    <source>
        <dbReference type="EMBL" id="RMB93269.1"/>
    </source>
</evidence>
<protein>
    <submittedName>
        <fullName evidence="1">Uncharacterized protein</fullName>
    </submittedName>
</protein>
<keyword evidence="2" id="KW-1185">Reference proteome</keyword>
<organism evidence="1 2">
    <name type="scientific">Hirundo rustica rustica</name>
    <dbReference type="NCBI Taxonomy" id="333673"/>
    <lineage>
        <taxon>Eukaryota</taxon>
        <taxon>Metazoa</taxon>
        <taxon>Chordata</taxon>
        <taxon>Craniata</taxon>
        <taxon>Vertebrata</taxon>
        <taxon>Euteleostomi</taxon>
        <taxon>Archelosauria</taxon>
        <taxon>Archosauria</taxon>
        <taxon>Dinosauria</taxon>
        <taxon>Saurischia</taxon>
        <taxon>Theropoda</taxon>
        <taxon>Coelurosauria</taxon>
        <taxon>Aves</taxon>
        <taxon>Neognathae</taxon>
        <taxon>Neoaves</taxon>
        <taxon>Telluraves</taxon>
        <taxon>Australaves</taxon>
        <taxon>Passeriformes</taxon>
        <taxon>Sylvioidea</taxon>
        <taxon>Hirundinidae</taxon>
        <taxon>Hirundo</taxon>
    </lineage>
</organism>
<name>A0A3M0J379_HIRRU</name>